<dbReference type="Proteomes" id="UP000297245">
    <property type="component" value="Unassembled WGS sequence"/>
</dbReference>
<accession>A0A4S8L383</accession>
<sequence length="492" mass="55761">MDIKDDKARVRSFNSLSCKALSPSRMVPNTWYFDLRYISIDPPSHTLFLYQSGSHFMHTERLPINSPLYQAGIGFFPETGEQAASEVVKAIMHGFLNSFGAGRFEQHPPAPFAPFKLMTEDPSLAREVGKEFKAIGVVHQSLWNIETLYADIKTSIGFKDLVFAAFQTPHSIIFLNPSEYEEITVHPDETDRICGYANQLSNAKLAKEKIDIDKRLKEIDDLARLVESKPLDMVKREADGGNGMSAIDYALRVWNGFGCTPDRAKIREYLVKAIKSPSSNNLTKSIAHSLLINWYTDALKSDYGLPVRYIFSAAYHADQAVALAQGKPSPAVLFFGQKLMKRHAEQVVQLYAQFTNVWNAVDKRDEELQRKRTYAQQKRMEKPNRYRCANVGCLIQTDTGKMLQRCAGKCDPDKKPSYCGREYDWKNHKPFCKPGQPCSVIAPEPDYGMRRTHSGAISIPIRHSDGHTMLLSSSTWSAEDLKDFKRELEKEN</sequence>
<gene>
    <name evidence="1" type="ORF">K435DRAFT_784412</name>
</gene>
<evidence type="ECO:0008006" key="3">
    <source>
        <dbReference type="Google" id="ProtNLM"/>
    </source>
</evidence>
<keyword evidence="2" id="KW-1185">Reference proteome</keyword>
<reference evidence="1 2" key="1">
    <citation type="journal article" date="2019" name="Nat. Ecol. Evol.">
        <title>Megaphylogeny resolves global patterns of mushroom evolution.</title>
        <authorList>
            <person name="Varga T."/>
            <person name="Krizsan K."/>
            <person name="Foldi C."/>
            <person name="Dima B."/>
            <person name="Sanchez-Garcia M."/>
            <person name="Sanchez-Ramirez S."/>
            <person name="Szollosi G.J."/>
            <person name="Szarkandi J.G."/>
            <person name="Papp V."/>
            <person name="Albert L."/>
            <person name="Andreopoulos W."/>
            <person name="Angelini C."/>
            <person name="Antonin V."/>
            <person name="Barry K.W."/>
            <person name="Bougher N.L."/>
            <person name="Buchanan P."/>
            <person name="Buyck B."/>
            <person name="Bense V."/>
            <person name="Catcheside P."/>
            <person name="Chovatia M."/>
            <person name="Cooper J."/>
            <person name="Damon W."/>
            <person name="Desjardin D."/>
            <person name="Finy P."/>
            <person name="Geml J."/>
            <person name="Haridas S."/>
            <person name="Hughes K."/>
            <person name="Justo A."/>
            <person name="Karasinski D."/>
            <person name="Kautmanova I."/>
            <person name="Kiss B."/>
            <person name="Kocsube S."/>
            <person name="Kotiranta H."/>
            <person name="LaButti K.M."/>
            <person name="Lechner B.E."/>
            <person name="Liimatainen K."/>
            <person name="Lipzen A."/>
            <person name="Lukacs Z."/>
            <person name="Mihaltcheva S."/>
            <person name="Morgado L.N."/>
            <person name="Niskanen T."/>
            <person name="Noordeloos M.E."/>
            <person name="Ohm R.A."/>
            <person name="Ortiz-Santana B."/>
            <person name="Ovrebo C."/>
            <person name="Racz N."/>
            <person name="Riley R."/>
            <person name="Savchenko A."/>
            <person name="Shiryaev A."/>
            <person name="Soop K."/>
            <person name="Spirin V."/>
            <person name="Szebenyi C."/>
            <person name="Tomsovsky M."/>
            <person name="Tulloss R.E."/>
            <person name="Uehling J."/>
            <person name="Grigoriev I.V."/>
            <person name="Vagvolgyi C."/>
            <person name="Papp T."/>
            <person name="Martin F.M."/>
            <person name="Miettinen O."/>
            <person name="Hibbett D.S."/>
            <person name="Nagy L.G."/>
        </authorList>
    </citation>
    <scope>NUCLEOTIDE SEQUENCE [LARGE SCALE GENOMIC DNA]</scope>
    <source>
        <strain evidence="1 2">CBS 962.96</strain>
    </source>
</reference>
<protein>
    <recommendedName>
        <fullName evidence="3">MYND-type domain-containing protein</fullName>
    </recommendedName>
</protein>
<name>A0A4S8L383_DENBC</name>
<evidence type="ECO:0000313" key="1">
    <source>
        <dbReference type="EMBL" id="THU82947.1"/>
    </source>
</evidence>
<dbReference type="OrthoDB" id="432970at2759"/>
<organism evidence="1 2">
    <name type="scientific">Dendrothele bispora (strain CBS 962.96)</name>
    <dbReference type="NCBI Taxonomy" id="1314807"/>
    <lineage>
        <taxon>Eukaryota</taxon>
        <taxon>Fungi</taxon>
        <taxon>Dikarya</taxon>
        <taxon>Basidiomycota</taxon>
        <taxon>Agaricomycotina</taxon>
        <taxon>Agaricomycetes</taxon>
        <taxon>Agaricomycetidae</taxon>
        <taxon>Agaricales</taxon>
        <taxon>Agaricales incertae sedis</taxon>
        <taxon>Dendrothele</taxon>
    </lineage>
</organism>
<evidence type="ECO:0000313" key="2">
    <source>
        <dbReference type="Proteomes" id="UP000297245"/>
    </source>
</evidence>
<proteinExistence type="predicted"/>
<dbReference type="EMBL" id="ML179697">
    <property type="protein sequence ID" value="THU82947.1"/>
    <property type="molecule type" value="Genomic_DNA"/>
</dbReference>
<dbReference type="AlphaFoldDB" id="A0A4S8L383"/>